<keyword evidence="2" id="KW-0472">Membrane</keyword>
<evidence type="ECO:0000256" key="2">
    <source>
        <dbReference type="SAM" id="Phobius"/>
    </source>
</evidence>
<evidence type="ECO:0000256" key="1">
    <source>
        <dbReference type="SAM" id="MobiDB-lite"/>
    </source>
</evidence>
<feature type="compositionally biased region" description="Low complexity" evidence="1">
    <location>
        <begin position="497"/>
        <end position="506"/>
    </location>
</feature>
<keyword evidence="2" id="KW-0812">Transmembrane</keyword>
<accession>A0ABD0Z610</accession>
<protein>
    <submittedName>
        <fullName evidence="3">Uncharacterized protein</fullName>
    </submittedName>
</protein>
<feature type="region of interest" description="Disordered" evidence="1">
    <location>
        <begin position="1"/>
        <end position="52"/>
    </location>
</feature>
<feature type="region of interest" description="Disordered" evidence="1">
    <location>
        <begin position="430"/>
        <end position="449"/>
    </location>
</feature>
<feature type="compositionally biased region" description="Basic and acidic residues" evidence="1">
    <location>
        <begin position="13"/>
        <end position="26"/>
    </location>
</feature>
<feature type="region of interest" description="Disordered" evidence="1">
    <location>
        <begin position="246"/>
        <end position="266"/>
    </location>
</feature>
<sequence>MAINRKRFGPTNSEERRQARPIKEIQGKTVRKNTTDLNEERSNGGDLKNTGGKLFGEFYQKMDIKGLNSSDVRLQTPSCGRDYSQKISNSGDGSGIEVKIVHSADKGQMKEVEPPTNSINTTGQTYTTKNNASEKPNLSRKGRKIIKGRPTAASHKIQCCQDCIDSIGKKDFTQNPVQTIVCPSLGTNRVLSEENIDYVPAGEYSEMTEGDRSDGKEGELWVGPSAELEDFTFKIINSKEYERTTEKNWKGTETAGKKSSAKSDFRPTTSSLFVKPMSKTGIMGIKNNPSLWNGTILISLELKDVTLSSIIFLALFFFIGYTIGKTRRKEKQFGAVKEALEVEIEKSESIDGEIIFTLNHPSSGINCQQYGRTKGYCNHGPKCVKCGRDHLHSQCTKPISEPPTCTLCGESHPANYRGCTVHTDLQNKRKTNQNSTKFSHSSPRHPGKCRTPEIKTLFSAFLLCQQTPLVYNTSNIPRHLRQPNPCYNKKNSHRNSNRNNYLSNHSGDPNARTKILTRILSCFHNRNHAQGCHINSNSNISKPSLILSNANNQFNNFDQAFYMPNNTKRGLSNNCLNYASSSTDHNQIPKSYLLICPTELLHKSPLIYQNPISIPHPPTNQITELT</sequence>
<proteinExistence type="predicted"/>
<feature type="region of interest" description="Disordered" evidence="1">
    <location>
        <begin position="481"/>
        <end position="508"/>
    </location>
</feature>
<dbReference type="EMBL" id="JBFDAA010000004">
    <property type="protein sequence ID" value="KAL1137683.1"/>
    <property type="molecule type" value="Genomic_DNA"/>
</dbReference>
<evidence type="ECO:0000313" key="3">
    <source>
        <dbReference type="EMBL" id="KAL1137683.1"/>
    </source>
</evidence>
<feature type="region of interest" description="Disordered" evidence="1">
    <location>
        <begin position="107"/>
        <end position="138"/>
    </location>
</feature>
<evidence type="ECO:0000313" key="4">
    <source>
        <dbReference type="Proteomes" id="UP001558652"/>
    </source>
</evidence>
<keyword evidence="4" id="KW-1185">Reference proteome</keyword>
<reference evidence="3 4" key="1">
    <citation type="submission" date="2024-07" db="EMBL/GenBank/DDBJ databases">
        <title>Chromosome-level genome assembly of the water stick insect Ranatra chinensis (Heteroptera: Nepidae).</title>
        <authorList>
            <person name="Liu X."/>
        </authorList>
    </citation>
    <scope>NUCLEOTIDE SEQUENCE [LARGE SCALE GENOMIC DNA]</scope>
    <source>
        <strain evidence="3">Cailab_2021Rc</strain>
        <tissue evidence="3">Muscle</tissue>
    </source>
</reference>
<gene>
    <name evidence="3" type="ORF">AAG570_009379</name>
</gene>
<keyword evidence="2" id="KW-1133">Transmembrane helix</keyword>
<feature type="compositionally biased region" description="Polar residues" evidence="1">
    <location>
        <begin position="115"/>
        <end position="136"/>
    </location>
</feature>
<name>A0ABD0Z610_9HEMI</name>
<dbReference type="AlphaFoldDB" id="A0ABD0Z610"/>
<feature type="compositionally biased region" description="Polar residues" evidence="1">
    <location>
        <begin position="432"/>
        <end position="441"/>
    </location>
</feature>
<dbReference type="Proteomes" id="UP001558652">
    <property type="component" value="Unassembled WGS sequence"/>
</dbReference>
<organism evidence="3 4">
    <name type="scientific">Ranatra chinensis</name>
    <dbReference type="NCBI Taxonomy" id="642074"/>
    <lineage>
        <taxon>Eukaryota</taxon>
        <taxon>Metazoa</taxon>
        <taxon>Ecdysozoa</taxon>
        <taxon>Arthropoda</taxon>
        <taxon>Hexapoda</taxon>
        <taxon>Insecta</taxon>
        <taxon>Pterygota</taxon>
        <taxon>Neoptera</taxon>
        <taxon>Paraneoptera</taxon>
        <taxon>Hemiptera</taxon>
        <taxon>Heteroptera</taxon>
        <taxon>Panheteroptera</taxon>
        <taxon>Nepomorpha</taxon>
        <taxon>Nepidae</taxon>
        <taxon>Ranatrinae</taxon>
        <taxon>Ranatra</taxon>
    </lineage>
</organism>
<feature type="transmembrane region" description="Helical" evidence="2">
    <location>
        <begin position="305"/>
        <end position="323"/>
    </location>
</feature>
<comment type="caution">
    <text evidence="3">The sequence shown here is derived from an EMBL/GenBank/DDBJ whole genome shotgun (WGS) entry which is preliminary data.</text>
</comment>